<keyword evidence="1" id="KW-0175">Coiled coil</keyword>
<reference evidence="2 3" key="1">
    <citation type="journal article" date="2023" name="Int. J. Syst. Evol. Microbiol.">
        <title>The observation of taxonomic boundaries for the 16SrII and 16SrXXV phytoplasmas using genome-based delimitation.</title>
        <authorList>
            <person name="Rodrigues Jardim B."/>
            <person name="Tran-Nguyen L.T.T."/>
            <person name="Gambley C."/>
            <person name="Al-Sadi A.M."/>
            <person name="Al-Subhi A.M."/>
            <person name="Foissac X."/>
            <person name="Salar P."/>
            <person name="Cai H."/>
            <person name="Yang J.Y."/>
            <person name="Davis R."/>
            <person name="Jones L."/>
            <person name="Rodoni B."/>
            <person name="Constable F.E."/>
        </authorList>
    </citation>
    <scope>NUCLEOTIDE SEQUENCE [LARGE SCALE GENOMIC DNA]</scope>
    <source>
        <strain evidence="2">BAWM-155c</strain>
    </source>
</reference>
<organism evidence="2 3">
    <name type="scientific">Candidatus Phytoplasma melaleucae</name>
    <dbReference type="NCBI Taxonomy" id="2982630"/>
    <lineage>
        <taxon>Bacteria</taxon>
        <taxon>Bacillati</taxon>
        <taxon>Mycoplasmatota</taxon>
        <taxon>Mollicutes</taxon>
        <taxon>Acholeplasmatales</taxon>
        <taxon>Acholeplasmataceae</taxon>
        <taxon>Candidatus Phytoplasma</taxon>
    </lineage>
</organism>
<proteinExistence type="predicted"/>
<feature type="coiled-coil region" evidence="1">
    <location>
        <begin position="28"/>
        <end position="74"/>
    </location>
</feature>
<evidence type="ECO:0000313" key="3">
    <source>
        <dbReference type="Proteomes" id="UP001172036"/>
    </source>
</evidence>
<dbReference type="EMBL" id="JAOSID010000003">
    <property type="protein sequence ID" value="MDO8168083.1"/>
    <property type="molecule type" value="Genomic_DNA"/>
</dbReference>
<keyword evidence="3" id="KW-1185">Reference proteome</keyword>
<evidence type="ECO:0000313" key="2">
    <source>
        <dbReference type="EMBL" id="MDO8168083.1"/>
    </source>
</evidence>
<dbReference type="RefSeq" id="WP_304515285.1">
    <property type="nucleotide sequence ID" value="NZ_JAOSID010000003.1"/>
</dbReference>
<dbReference type="InterPro" id="IPR012340">
    <property type="entry name" value="NA-bd_OB-fold"/>
</dbReference>
<name>A0ABT9DE07_9MOLU</name>
<accession>A0ABT9DE07</accession>
<dbReference type="Proteomes" id="UP001172036">
    <property type="component" value="Unassembled WGS sequence"/>
</dbReference>
<comment type="caution">
    <text evidence="2">The sequence shown here is derived from an EMBL/GenBank/DDBJ whole genome shotgun (WGS) entry which is preliminary data.</text>
</comment>
<evidence type="ECO:0000256" key="1">
    <source>
        <dbReference type="SAM" id="Coils"/>
    </source>
</evidence>
<protein>
    <submittedName>
        <fullName evidence="2">Uncharacterized protein</fullName>
    </submittedName>
</protein>
<sequence>MDKKIIGFVKWFNPQNGFGFTCYNSNLTEEQEEAIKQILERVENIQQQKDVLNREQMEQQLESERLNIKDIISVGRKQEDEVFTHYTDIVDVDKNNMKTVRENEILVFSIIDTVDQRGNAKTKAIDITKLTKNPHEYR</sequence>
<dbReference type="Gene3D" id="2.40.50.140">
    <property type="entry name" value="Nucleic acid-binding proteins"/>
    <property type="match status" value="1"/>
</dbReference>
<gene>
    <name evidence="2" type="ORF">OC680_01125</name>
</gene>